<protein>
    <recommendedName>
        <fullName evidence="3">Ribbon-helix-helix protein, copG family</fullName>
    </recommendedName>
</protein>
<dbReference type="Proteomes" id="UP000198929">
    <property type="component" value="Unassembled WGS sequence"/>
</dbReference>
<dbReference type="STRING" id="1121357.SAMN05661109_00862"/>
<dbReference type="EMBL" id="FOGQ01000002">
    <property type="protein sequence ID" value="SER70902.1"/>
    <property type="molecule type" value="Genomic_DNA"/>
</dbReference>
<organism evidence="1 2">
    <name type="scientific">Corynebacterium cystitidis DSM 20524</name>
    <dbReference type="NCBI Taxonomy" id="1121357"/>
    <lineage>
        <taxon>Bacteria</taxon>
        <taxon>Bacillati</taxon>
        <taxon>Actinomycetota</taxon>
        <taxon>Actinomycetes</taxon>
        <taxon>Mycobacteriales</taxon>
        <taxon>Corynebacteriaceae</taxon>
        <taxon>Corynebacterium</taxon>
    </lineage>
</organism>
<gene>
    <name evidence="1" type="ORF">SAMN05661109_00862</name>
</gene>
<evidence type="ECO:0000313" key="1">
    <source>
        <dbReference type="EMBL" id="SER70902.1"/>
    </source>
</evidence>
<accession>A0A1H9RDY7</accession>
<dbReference type="AlphaFoldDB" id="A0A1H9RDY7"/>
<evidence type="ECO:0008006" key="3">
    <source>
        <dbReference type="Google" id="ProtNLM"/>
    </source>
</evidence>
<sequence length="102" mass="11495">MSSSSVRSAKKRTRRKPLRSVILSPTVPQWYRLGMGINLRLTPEQDRQLTDLATAAGTSKQQVITGLIKKQWESNQARQVAARELDDIFASRSGLMERLKNA</sequence>
<name>A0A1H9RDY7_9CORY</name>
<evidence type="ECO:0000313" key="2">
    <source>
        <dbReference type="Proteomes" id="UP000198929"/>
    </source>
</evidence>
<reference evidence="2" key="1">
    <citation type="submission" date="2016-10" db="EMBL/GenBank/DDBJ databases">
        <authorList>
            <person name="Varghese N."/>
            <person name="Submissions S."/>
        </authorList>
    </citation>
    <scope>NUCLEOTIDE SEQUENCE [LARGE SCALE GENOMIC DNA]</scope>
    <source>
        <strain evidence="2">DSM 20524</strain>
    </source>
</reference>
<proteinExistence type="predicted"/>
<keyword evidence="2" id="KW-1185">Reference proteome</keyword>